<dbReference type="GO" id="GO:0003700">
    <property type="term" value="F:DNA-binding transcription factor activity"/>
    <property type="evidence" value="ECO:0007669"/>
    <property type="project" value="InterPro"/>
</dbReference>
<proteinExistence type="inferred from homology"/>
<organism evidence="6 7">
    <name type="scientific">Salimicrobium halophilum</name>
    <dbReference type="NCBI Taxonomy" id="86666"/>
    <lineage>
        <taxon>Bacteria</taxon>
        <taxon>Bacillati</taxon>
        <taxon>Bacillota</taxon>
        <taxon>Bacilli</taxon>
        <taxon>Bacillales</taxon>
        <taxon>Bacillaceae</taxon>
        <taxon>Salimicrobium</taxon>
    </lineage>
</organism>
<dbReference type="OrthoDB" id="9800374at2"/>
<keyword evidence="1 4" id="KW-0805">Transcription regulation</keyword>
<dbReference type="Proteomes" id="UP000199225">
    <property type="component" value="Unassembled WGS sequence"/>
</dbReference>
<evidence type="ECO:0000259" key="5">
    <source>
        <dbReference type="Pfam" id="PF12802"/>
    </source>
</evidence>
<keyword evidence="2 4" id="KW-0238">DNA-binding</keyword>
<dbReference type="RefSeq" id="WP_093193614.1">
    <property type="nucleotide sequence ID" value="NZ_FNEV01000005.1"/>
</dbReference>
<evidence type="ECO:0000256" key="1">
    <source>
        <dbReference type="ARBA" id="ARBA00023015"/>
    </source>
</evidence>
<dbReference type="Gene3D" id="1.10.10.10">
    <property type="entry name" value="Winged helix-like DNA-binding domain superfamily/Winged helix DNA-binding domain"/>
    <property type="match status" value="1"/>
</dbReference>
<dbReference type="InterPro" id="IPR052362">
    <property type="entry name" value="HTH-GbsR_regulator"/>
</dbReference>
<dbReference type="InterPro" id="IPR036390">
    <property type="entry name" value="WH_DNA-bd_sf"/>
</dbReference>
<dbReference type="InterPro" id="IPR000835">
    <property type="entry name" value="HTH_MarR-typ"/>
</dbReference>
<evidence type="ECO:0000313" key="7">
    <source>
        <dbReference type="Proteomes" id="UP000199225"/>
    </source>
</evidence>
<dbReference type="PANTHER" id="PTHR38465:SF1">
    <property type="entry name" value="HTH-TYPE TRANSCRIPTIONAL REGULATOR MJ1563-RELATED"/>
    <property type="match status" value="1"/>
</dbReference>
<feature type="domain" description="HTH marR-type" evidence="5">
    <location>
        <begin position="28"/>
        <end position="79"/>
    </location>
</feature>
<dbReference type="InterPro" id="IPR036388">
    <property type="entry name" value="WH-like_DNA-bd_sf"/>
</dbReference>
<dbReference type="PANTHER" id="PTHR38465">
    <property type="entry name" value="HTH-TYPE TRANSCRIPTIONAL REGULATOR MJ1563-RELATED"/>
    <property type="match status" value="1"/>
</dbReference>
<protein>
    <recommendedName>
        <fullName evidence="4">HTH-type transcriptional regulator</fullName>
    </recommendedName>
</protein>
<comment type="similarity">
    <text evidence="4">Belongs to the GbsR family.</text>
</comment>
<dbReference type="STRING" id="86666.SAMN04490247_1884"/>
<gene>
    <name evidence="6" type="ORF">SAMN04490247_1884</name>
</gene>
<sequence length="174" mass="20278">MIIMNNPALEEFQTKTIHEFSKTLEMFGLAPGDARLFTTLYINPSPMTLDDMSATLGKSKTSMSTGIRSLLEQGLVERVWVKGVRKDLYQANEELYRSFLSCFIEKWIQSANTHKMNLDQIQKEMKTDYQKFHQENIAEHANYLYERTEEMKAFHEWVADAFCNMLDSTKRGND</sequence>
<reference evidence="7" key="1">
    <citation type="submission" date="2016-10" db="EMBL/GenBank/DDBJ databases">
        <authorList>
            <person name="Varghese N."/>
            <person name="Submissions S."/>
        </authorList>
    </citation>
    <scope>NUCLEOTIDE SEQUENCE [LARGE SCALE GENOMIC DNA]</scope>
    <source>
        <strain evidence="7">DSM 4771</strain>
    </source>
</reference>
<evidence type="ECO:0000256" key="2">
    <source>
        <dbReference type="ARBA" id="ARBA00023125"/>
    </source>
</evidence>
<dbReference type="EMBL" id="FNEV01000005">
    <property type="protein sequence ID" value="SDJ43146.1"/>
    <property type="molecule type" value="Genomic_DNA"/>
</dbReference>
<keyword evidence="7" id="KW-1185">Reference proteome</keyword>
<dbReference type="SUPFAM" id="SSF46785">
    <property type="entry name" value="Winged helix' DNA-binding domain"/>
    <property type="match status" value="1"/>
</dbReference>
<dbReference type="AlphaFoldDB" id="A0A1G8TNI3"/>
<dbReference type="PIRSF" id="PIRSF006707">
    <property type="entry name" value="MJ1563"/>
    <property type="match status" value="1"/>
</dbReference>
<dbReference type="GO" id="GO:0003677">
    <property type="term" value="F:DNA binding"/>
    <property type="evidence" value="ECO:0007669"/>
    <property type="project" value="UniProtKB-UniRule"/>
</dbReference>
<keyword evidence="3 4" id="KW-0804">Transcription</keyword>
<dbReference type="InterPro" id="IPR026282">
    <property type="entry name" value="MJ1563"/>
</dbReference>
<evidence type="ECO:0000256" key="3">
    <source>
        <dbReference type="ARBA" id="ARBA00023163"/>
    </source>
</evidence>
<dbReference type="Pfam" id="PF12802">
    <property type="entry name" value="MarR_2"/>
    <property type="match status" value="1"/>
</dbReference>
<accession>A0A1G8TNI3</accession>
<evidence type="ECO:0000313" key="6">
    <source>
        <dbReference type="EMBL" id="SDJ43146.1"/>
    </source>
</evidence>
<evidence type="ECO:0000256" key="4">
    <source>
        <dbReference type="PIRNR" id="PIRNR006707"/>
    </source>
</evidence>
<name>A0A1G8TNI3_9BACI</name>